<name>A0A1F7UZG1_9BACT</name>
<organism evidence="1 2">
    <name type="scientific">Candidatus Uhrbacteria bacterium RIFCSPLOWO2_01_FULL_47_25</name>
    <dbReference type="NCBI Taxonomy" id="1802402"/>
    <lineage>
        <taxon>Bacteria</taxon>
        <taxon>Candidatus Uhriibacteriota</taxon>
    </lineage>
</organism>
<gene>
    <name evidence="1" type="ORF">A2936_01390</name>
</gene>
<dbReference type="EMBL" id="MGEK01000002">
    <property type="protein sequence ID" value="OGL83137.1"/>
    <property type="molecule type" value="Genomic_DNA"/>
</dbReference>
<evidence type="ECO:0000313" key="2">
    <source>
        <dbReference type="Proteomes" id="UP000176846"/>
    </source>
</evidence>
<accession>A0A1F7UZG1</accession>
<evidence type="ECO:0000313" key="1">
    <source>
        <dbReference type="EMBL" id="OGL83137.1"/>
    </source>
</evidence>
<reference evidence="1 2" key="1">
    <citation type="journal article" date="2016" name="Nat. Commun.">
        <title>Thousands of microbial genomes shed light on interconnected biogeochemical processes in an aquifer system.</title>
        <authorList>
            <person name="Anantharaman K."/>
            <person name="Brown C.T."/>
            <person name="Hug L.A."/>
            <person name="Sharon I."/>
            <person name="Castelle C.J."/>
            <person name="Probst A.J."/>
            <person name="Thomas B.C."/>
            <person name="Singh A."/>
            <person name="Wilkins M.J."/>
            <person name="Karaoz U."/>
            <person name="Brodie E.L."/>
            <person name="Williams K.H."/>
            <person name="Hubbard S.S."/>
            <person name="Banfield J.F."/>
        </authorList>
    </citation>
    <scope>NUCLEOTIDE SEQUENCE [LARGE SCALE GENOMIC DNA]</scope>
</reference>
<proteinExistence type="predicted"/>
<protein>
    <submittedName>
        <fullName evidence="1">Uncharacterized protein</fullName>
    </submittedName>
</protein>
<dbReference type="AlphaFoldDB" id="A0A1F7UZG1"/>
<sequence>MMLDKLAGNLVCGRTGLTGHRRFDLMTSFFVLNGRERWGDFGAGNFFLVTFFMKHLSIIL</sequence>
<comment type="caution">
    <text evidence="1">The sequence shown here is derived from an EMBL/GenBank/DDBJ whole genome shotgun (WGS) entry which is preliminary data.</text>
</comment>
<dbReference type="Proteomes" id="UP000176846">
    <property type="component" value="Unassembled WGS sequence"/>
</dbReference>